<evidence type="ECO:0000313" key="7">
    <source>
        <dbReference type="Proteomes" id="UP000694867"/>
    </source>
</evidence>
<dbReference type="FunFam" id="3.10.110.10:FF:000011">
    <property type="entry name" value="Ubiquitin-conjugating enzyme E2 L3"/>
    <property type="match status" value="1"/>
</dbReference>
<proteinExistence type="predicted"/>
<dbReference type="SMART" id="SM00212">
    <property type="entry name" value="UBCc"/>
    <property type="match status" value="1"/>
</dbReference>
<accession>A0AAJ7WKD9</accession>
<dbReference type="GeneID" id="100907737"/>
<evidence type="ECO:0000259" key="6">
    <source>
        <dbReference type="PROSITE" id="PS50127"/>
    </source>
</evidence>
<feature type="domain" description="UBC core" evidence="6">
    <location>
        <begin position="2"/>
        <end position="149"/>
    </location>
</feature>
<dbReference type="RefSeq" id="XP_028969162.1">
    <property type="nucleotide sequence ID" value="XM_029113329.1"/>
</dbReference>
<reference evidence="8" key="1">
    <citation type="submission" date="2025-08" db="UniProtKB">
        <authorList>
            <consortium name="RefSeq"/>
        </authorList>
    </citation>
    <scope>IDENTIFICATION</scope>
</reference>
<gene>
    <name evidence="8" type="primary">LOC100907737</name>
</gene>
<organism evidence="7 8">
    <name type="scientific">Galendromus occidentalis</name>
    <name type="common">western predatory mite</name>
    <dbReference type="NCBI Taxonomy" id="34638"/>
    <lineage>
        <taxon>Eukaryota</taxon>
        <taxon>Metazoa</taxon>
        <taxon>Ecdysozoa</taxon>
        <taxon>Arthropoda</taxon>
        <taxon>Chelicerata</taxon>
        <taxon>Arachnida</taxon>
        <taxon>Acari</taxon>
        <taxon>Parasitiformes</taxon>
        <taxon>Mesostigmata</taxon>
        <taxon>Gamasina</taxon>
        <taxon>Phytoseioidea</taxon>
        <taxon>Phytoseiidae</taxon>
        <taxon>Typhlodrominae</taxon>
        <taxon>Galendromus</taxon>
    </lineage>
</organism>
<dbReference type="KEGG" id="goe:100907737"/>
<keyword evidence="3" id="KW-0808">Transferase</keyword>
<dbReference type="Pfam" id="PF00179">
    <property type="entry name" value="UQ_con"/>
    <property type="match status" value="1"/>
</dbReference>
<dbReference type="AlphaFoldDB" id="A0AAJ7WKD9"/>
<dbReference type="PANTHER" id="PTHR24067">
    <property type="entry name" value="UBIQUITIN-CONJUGATING ENZYME E2"/>
    <property type="match status" value="1"/>
</dbReference>
<dbReference type="InterPro" id="IPR016135">
    <property type="entry name" value="UBQ-conjugating_enzyme/RWD"/>
</dbReference>
<evidence type="ECO:0000256" key="4">
    <source>
        <dbReference type="ARBA" id="ARBA00022786"/>
    </source>
</evidence>
<dbReference type="InterPro" id="IPR050113">
    <property type="entry name" value="Ub_conjugating_enzyme"/>
</dbReference>
<protein>
    <recommendedName>
        <fullName evidence="5">Ubiquitin-conjugating enzyme E2-18 kDa</fullName>
        <ecNumber evidence="2">2.3.2.23</ecNumber>
    </recommendedName>
</protein>
<evidence type="ECO:0000256" key="1">
    <source>
        <dbReference type="ARBA" id="ARBA00000485"/>
    </source>
</evidence>
<evidence type="ECO:0000256" key="5">
    <source>
        <dbReference type="ARBA" id="ARBA00067751"/>
    </source>
</evidence>
<comment type="catalytic activity">
    <reaction evidence="1">
        <text>S-ubiquitinyl-[E1 ubiquitin-activating enzyme]-L-cysteine + [E2 ubiquitin-conjugating enzyme]-L-cysteine = [E1 ubiquitin-activating enzyme]-L-cysteine + S-ubiquitinyl-[E2 ubiquitin-conjugating enzyme]-L-cysteine.</text>
        <dbReference type="EC" id="2.3.2.23"/>
    </reaction>
</comment>
<dbReference type="InterPro" id="IPR000608">
    <property type="entry name" value="UBC"/>
</dbReference>
<dbReference type="Proteomes" id="UP000694867">
    <property type="component" value="Unplaced"/>
</dbReference>
<sequence length="152" mass="17531">MAACRRALKDLKDIRAGPLPRYPIIKVDDANVLEWEVLLQPTSPPFNQGAFWVSLNFPPQFPFVAPRIRFKTKIYHPSVDDEGKVCLMIILQENWKPATKVSTILEELADSIDKVSPEHALRSELVQEYLKERTKFDKNALDLIQKFAEKRV</sequence>
<keyword evidence="4" id="KW-0833">Ubl conjugation pathway</keyword>
<keyword evidence="7" id="KW-1185">Reference proteome</keyword>
<evidence type="ECO:0000256" key="3">
    <source>
        <dbReference type="ARBA" id="ARBA00022679"/>
    </source>
</evidence>
<evidence type="ECO:0000313" key="8">
    <source>
        <dbReference type="RefSeq" id="XP_028969162.1"/>
    </source>
</evidence>
<dbReference type="EC" id="2.3.2.23" evidence="2"/>
<name>A0AAJ7WKD9_9ACAR</name>
<dbReference type="SUPFAM" id="SSF54495">
    <property type="entry name" value="UBC-like"/>
    <property type="match status" value="1"/>
</dbReference>
<dbReference type="PROSITE" id="PS50127">
    <property type="entry name" value="UBC_2"/>
    <property type="match status" value="1"/>
</dbReference>
<dbReference type="GO" id="GO:0061631">
    <property type="term" value="F:ubiquitin conjugating enzyme activity"/>
    <property type="evidence" value="ECO:0007669"/>
    <property type="project" value="UniProtKB-EC"/>
</dbReference>
<dbReference type="Gene3D" id="3.10.110.10">
    <property type="entry name" value="Ubiquitin Conjugating Enzyme"/>
    <property type="match status" value="1"/>
</dbReference>
<evidence type="ECO:0000256" key="2">
    <source>
        <dbReference type="ARBA" id="ARBA00012486"/>
    </source>
</evidence>